<organism evidence="2">
    <name type="scientific">bioreactor metagenome</name>
    <dbReference type="NCBI Taxonomy" id="1076179"/>
    <lineage>
        <taxon>unclassified sequences</taxon>
        <taxon>metagenomes</taxon>
        <taxon>ecological metagenomes</taxon>
    </lineage>
</organism>
<dbReference type="EMBL" id="VSSQ01056643">
    <property type="protein sequence ID" value="MPN10482.1"/>
    <property type="molecule type" value="Genomic_DNA"/>
</dbReference>
<dbReference type="AlphaFoldDB" id="A0A645FA97"/>
<proteinExistence type="predicted"/>
<comment type="caution">
    <text evidence="2">The sequence shown here is derived from an EMBL/GenBank/DDBJ whole genome shotgun (WGS) entry which is preliminary data.</text>
</comment>
<reference evidence="2" key="1">
    <citation type="submission" date="2019-08" db="EMBL/GenBank/DDBJ databases">
        <authorList>
            <person name="Kucharzyk K."/>
            <person name="Murdoch R.W."/>
            <person name="Higgins S."/>
            <person name="Loffler F."/>
        </authorList>
    </citation>
    <scope>NUCLEOTIDE SEQUENCE</scope>
</reference>
<gene>
    <name evidence="2" type="ORF">SDC9_157777</name>
</gene>
<protein>
    <submittedName>
        <fullName evidence="2">Uncharacterized protein</fullName>
    </submittedName>
</protein>
<name>A0A645FA97_9ZZZZ</name>
<sequence>MLDDGRTGIDPVAAIHIGQAADVADRGPVDMAADHAVQPPFPGVVDGRFLEIENEIECRLHLALGVAGQRPVAGNTQLAAPPRQPVIGTHQQVVSLVAQDGHPAVMTRHLIELVAVDEQEATAVDRLMDDFVDHLDIAEDDAAILAQRLVVVAGNEHHPLAMPRPAQQLLDHRVLRLRPADAATHRPEVDDVADQVSPFGGMLAEELEKTLRLARPRAEVDVGKKDGSDLGHRTKIRPARDRLVTGGLRFDGSPRNGKAFARPRPNSARTGLRGWTFHPA</sequence>
<evidence type="ECO:0000313" key="2">
    <source>
        <dbReference type="EMBL" id="MPN10482.1"/>
    </source>
</evidence>
<feature type="region of interest" description="Disordered" evidence="1">
    <location>
        <begin position="245"/>
        <end position="280"/>
    </location>
</feature>
<evidence type="ECO:0000256" key="1">
    <source>
        <dbReference type="SAM" id="MobiDB-lite"/>
    </source>
</evidence>
<accession>A0A645FA97</accession>